<evidence type="ECO:0000256" key="6">
    <source>
        <dbReference type="SAM" id="Phobius"/>
    </source>
</evidence>
<feature type="transmembrane region" description="Helical" evidence="6">
    <location>
        <begin position="718"/>
        <end position="734"/>
    </location>
</feature>
<dbReference type="PANTHER" id="PTHR47804">
    <property type="entry name" value="60S RIBOSOMAL PROTEIN L19"/>
    <property type="match status" value="1"/>
</dbReference>
<feature type="transmembrane region" description="Helical" evidence="6">
    <location>
        <begin position="740"/>
        <end position="758"/>
    </location>
</feature>
<feature type="compositionally biased region" description="Polar residues" evidence="5">
    <location>
        <begin position="41"/>
        <end position="52"/>
    </location>
</feature>
<feature type="compositionally biased region" description="Polar residues" evidence="5">
    <location>
        <begin position="1"/>
        <end position="14"/>
    </location>
</feature>
<evidence type="ECO:0000256" key="4">
    <source>
        <dbReference type="ARBA" id="ARBA00023136"/>
    </source>
</evidence>
<dbReference type="PANTHER" id="PTHR47804:SF1">
    <property type="entry name" value="DUF2421 DOMAIN-CONTAINING PROTEIN"/>
    <property type="match status" value="1"/>
</dbReference>
<feature type="transmembrane region" description="Helical" evidence="6">
    <location>
        <begin position="151"/>
        <end position="179"/>
    </location>
</feature>
<name>A0ABR0S5N3_9HYPO</name>
<dbReference type="InterPro" id="IPR052430">
    <property type="entry name" value="IVT-Associated"/>
</dbReference>
<evidence type="ECO:0000313" key="8">
    <source>
        <dbReference type="EMBL" id="KAK5987464.1"/>
    </source>
</evidence>
<gene>
    <name evidence="8" type="ORF">PT974_11592</name>
</gene>
<organism evidence="8 9">
    <name type="scientific">Cladobotryum mycophilum</name>
    <dbReference type="NCBI Taxonomy" id="491253"/>
    <lineage>
        <taxon>Eukaryota</taxon>
        <taxon>Fungi</taxon>
        <taxon>Dikarya</taxon>
        <taxon>Ascomycota</taxon>
        <taxon>Pezizomycotina</taxon>
        <taxon>Sordariomycetes</taxon>
        <taxon>Hypocreomycetidae</taxon>
        <taxon>Hypocreales</taxon>
        <taxon>Hypocreaceae</taxon>
        <taxon>Cladobotryum</taxon>
    </lineage>
</organism>
<accession>A0ABR0S5N3</accession>
<dbReference type="Proteomes" id="UP001338125">
    <property type="component" value="Unassembled WGS sequence"/>
</dbReference>
<evidence type="ECO:0000259" key="7">
    <source>
        <dbReference type="Pfam" id="PF13515"/>
    </source>
</evidence>
<comment type="caution">
    <text evidence="8">The sequence shown here is derived from an EMBL/GenBank/DDBJ whole genome shotgun (WGS) entry which is preliminary data.</text>
</comment>
<evidence type="ECO:0000256" key="1">
    <source>
        <dbReference type="ARBA" id="ARBA00004141"/>
    </source>
</evidence>
<feature type="compositionally biased region" description="Low complexity" evidence="5">
    <location>
        <begin position="379"/>
        <end position="391"/>
    </location>
</feature>
<feature type="transmembrane region" description="Helical" evidence="6">
    <location>
        <begin position="211"/>
        <end position="228"/>
    </location>
</feature>
<evidence type="ECO:0000256" key="2">
    <source>
        <dbReference type="ARBA" id="ARBA00022692"/>
    </source>
</evidence>
<keyword evidence="2 6" id="KW-0812">Transmembrane</keyword>
<keyword evidence="4 6" id="KW-0472">Membrane</keyword>
<protein>
    <submittedName>
        <fullName evidence="8">C26F1.08c-like protein</fullName>
    </submittedName>
</protein>
<feature type="transmembrane region" description="Helical" evidence="6">
    <location>
        <begin position="248"/>
        <end position="266"/>
    </location>
</feature>
<feature type="transmembrane region" description="Helical" evidence="6">
    <location>
        <begin position="804"/>
        <end position="827"/>
    </location>
</feature>
<dbReference type="InterPro" id="IPR049453">
    <property type="entry name" value="Memb_transporter_dom"/>
</dbReference>
<dbReference type="EMBL" id="JAVFKD010000016">
    <property type="protein sequence ID" value="KAK5987464.1"/>
    <property type="molecule type" value="Genomic_DNA"/>
</dbReference>
<sequence length="1058" mass="117463">MSSGGSSPTISQWPPSRPSKRSKMRNGTFIIPRTGERSRRQFTLRSSRNRSTGDGADGRTSANTSIENASESLHALGRKIKRRFLAVWKWLQSDDGRQVLKCTLAYLLGSTATLWAPLASFLGHRDGKHIVATMTVYFHPARTVGSMIQSVGLAVLAVVYAELICLLSMIIAVISRALVGSATPAHSIVLIVCIGGGLGFLGWIKQRLNQPLVNTATTLASIAIISVITQEEAVQNGYFSGQKIFQMLKMLVLGISFTLAVNLLVWRVSARRVLRDSLFTASVALSDRLSFITRGFLDGSEEDINSPEYAEASIQYNSAYGQMTGNLQDAKLEHYFLGDEKIYPLDERLVKSLESISRTVGGLRSALSTQFTLLKEGQEPTAEPETPLSPESTPPVPRQLASTTDNATTSTGNRLAVIEEDADERFSNPFSRSDPTLDRMPIFRAPSDIFSLFMALLGPSMKSLAYTLSEILRENPFSSDPERRVIADDQLRQSLRDALDLYNNTRGSALQELYRSIELGRARSAAIQADIEEVAAACGHFSFSLQAVAEEIDSYLDALEDLEGATEIHVRSWEWIKFWRYWGCLGAQENGKLPDVEQDYLLPKNNGTGSNNAPAPKGIPKALLIRRDTFNWDASPESSGVARGVSQLTLRVMRFITREDILFGIKVGIGAVLWAMFAFIHATRPVYQHWRGEWGLLSYMIVVGMTTGASNTTGGARFIGTMIGAACACIAWAISQENPWLVALCGSLVALGNFYVILILKRAPLGRISLLAYNIIILYAYSISQSVDDDDDDEGGLNPLIFSIAYHRVIAVTLGILWGIFICRTLWPISARRKFREGLAVLYLQLGLMWKRGPLNVLVDTDGTLDFMPEREQTALRQYAFVLDSLRENASSEFELRGPFPNAAYGRLMHSTRHILNGFYAMRLILQQRRGHLTEGERSLIEMTAGERALLCERICHVFQVLASSIMLEYPITDATPTIDRNRDRLLRKVYKFRKDHMEMTLRNDGDDGLLALADERDYALIYAYTLVTAQVAAELGNAKKEIEGLFGVLDQHELLLE</sequence>
<feature type="transmembrane region" description="Helical" evidence="6">
    <location>
        <begin position="185"/>
        <end position="204"/>
    </location>
</feature>
<evidence type="ECO:0000256" key="5">
    <source>
        <dbReference type="SAM" id="MobiDB-lite"/>
    </source>
</evidence>
<feature type="transmembrane region" description="Helical" evidence="6">
    <location>
        <begin position="661"/>
        <end position="682"/>
    </location>
</feature>
<evidence type="ECO:0000256" key="3">
    <source>
        <dbReference type="ARBA" id="ARBA00022989"/>
    </source>
</evidence>
<feature type="region of interest" description="Disordered" evidence="5">
    <location>
        <begin position="376"/>
        <end position="413"/>
    </location>
</feature>
<keyword evidence="9" id="KW-1185">Reference proteome</keyword>
<evidence type="ECO:0000313" key="9">
    <source>
        <dbReference type="Proteomes" id="UP001338125"/>
    </source>
</evidence>
<dbReference type="Pfam" id="PF13515">
    <property type="entry name" value="FUSC_2"/>
    <property type="match status" value="1"/>
</dbReference>
<feature type="compositionally biased region" description="Polar residues" evidence="5">
    <location>
        <begin position="400"/>
        <end position="413"/>
    </location>
</feature>
<feature type="domain" description="Integral membrane bound transporter" evidence="7">
    <location>
        <begin position="686"/>
        <end position="822"/>
    </location>
</feature>
<feature type="transmembrane region" description="Helical" evidence="6">
    <location>
        <begin position="765"/>
        <end position="784"/>
    </location>
</feature>
<proteinExistence type="predicted"/>
<feature type="region of interest" description="Disordered" evidence="5">
    <location>
        <begin position="1"/>
        <end position="64"/>
    </location>
</feature>
<comment type="subcellular location">
    <subcellularLocation>
        <location evidence="1">Membrane</location>
        <topology evidence="1">Multi-pass membrane protein</topology>
    </subcellularLocation>
</comment>
<reference evidence="8 9" key="1">
    <citation type="submission" date="2024-01" db="EMBL/GenBank/DDBJ databases">
        <title>Complete genome of Cladobotryum mycophilum ATHUM6906.</title>
        <authorList>
            <person name="Christinaki A.C."/>
            <person name="Myridakis A.I."/>
            <person name="Kouvelis V.N."/>
        </authorList>
    </citation>
    <scope>NUCLEOTIDE SEQUENCE [LARGE SCALE GENOMIC DNA]</scope>
    <source>
        <strain evidence="8 9">ATHUM6906</strain>
    </source>
</reference>
<keyword evidence="3 6" id="KW-1133">Transmembrane helix</keyword>
<feature type="transmembrane region" description="Helical" evidence="6">
    <location>
        <begin position="694"/>
        <end position="711"/>
    </location>
</feature>